<evidence type="ECO:0000313" key="2">
    <source>
        <dbReference type="EMBL" id="MCY9763839.1"/>
    </source>
</evidence>
<dbReference type="Pfam" id="PF00534">
    <property type="entry name" value="Glycos_transf_1"/>
    <property type="match status" value="1"/>
</dbReference>
<dbReference type="EC" id="2.4.-.-" evidence="2"/>
<feature type="domain" description="Glycosyl transferase family 1" evidence="1">
    <location>
        <begin position="178"/>
        <end position="360"/>
    </location>
</feature>
<proteinExistence type="predicted"/>
<evidence type="ECO:0000259" key="1">
    <source>
        <dbReference type="Pfam" id="PF00534"/>
    </source>
</evidence>
<dbReference type="InterPro" id="IPR001296">
    <property type="entry name" value="Glyco_trans_1"/>
</dbReference>
<dbReference type="PANTHER" id="PTHR46401">
    <property type="entry name" value="GLYCOSYLTRANSFERASE WBBK-RELATED"/>
    <property type="match status" value="1"/>
</dbReference>
<dbReference type="Proteomes" id="UP001527181">
    <property type="component" value="Unassembled WGS sequence"/>
</dbReference>
<gene>
    <name evidence="2" type="ORF">M5X12_25345</name>
</gene>
<keyword evidence="2" id="KW-0808">Transferase</keyword>
<dbReference type="GO" id="GO:0016757">
    <property type="term" value="F:glycosyltransferase activity"/>
    <property type="evidence" value="ECO:0007669"/>
    <property type="project" value="UniProtKB-KW"/>
</dbReference>
<dbReference type="PANTHER" id="PTHR46401:SF8">
    <property type="entry name" value="BLL6006 PROTEIN"/>
    <property type="match status" value="1"/>
</dbReference>
<evidence type="ECO:0000313" key="3">
    <source>
        <dbReference type="Proteomes" id="UP001527181"/>
    </source>
</evidence>
<dbReference type="RefSeq" id="WP_005548634.1">
    <property type="nucleotide sequence ID" value="NZ_JAKOBS010000014.1"/>
</dbReference>
<name>A0ABT4H5E1_PAEAL</name>
<comment type="caution">
    <text evidence="2">The sequence shown here is derived from an EMBL/GenBank/DDBJ whole genome shotgun (WGS) entry which is preliminary data.</text>
</comment>
<dbReference type="GeneID" id="94489957"/>
<keyword evidence="3" id="KW-1185">Reference proteome</keyword>
<dbReference type="EMBL" id="JAMDNP010000068">
    <property type="protein sequence ID" value="MCY9763839.1"/>
    <property type="molecule type" value="Genomic_DNA"/>
</dbReference>
<sequence length="391" mass="43918">MRIMIWCANMISAGGGARLLSNMLPAMARQVDIDLVRLVISPDTKFKERLDTSGYPNIDIVYFSGSIQSPEASILLADCHVVYFFWPHGPAYVKVALPTICTFHDATIFDFVPPYVSGSIIQQAWRDAQEWLRNMTSIVVSSRHVQNRLIHYFGEVGNNATIIPHAILPADPIKHLNKETISADVAVRLPPLYIVYPSNISPHKNHYNLLLGYSRCTASGKVPLVLFGHNTELLRSAPPLWPEQMYVPTLISLMERSGLRVDADIYPLGFIQDSNVIPIIRKAQALIMPSMSEGGGSYPVEEALRLGVPVLCSDIPVMREHLARHSADILWFDPESPDSIAQALQLLFDNYNHYKSSAQQGMHDPTDTWDQIASQYIHVFRVAYLKYYGMI</sequence>
<dbReference type="SUPFAM" id="SSF53756">
    <property type="entry name" value="UDP-Glycosyltransferase/glycogen phosphorylase"/>
    <property type="match status" value="1"/>
</dbReference>
<organism evidence="2 3">
    <name type="scientific">Paenibacillus alvei</name>
    <name type="common">Bacillus alvei</name>
    <dbReference type="NCBI Taxonomy" id="44250"/>
    <lineage>
        <taxon>Bacteria</taxon>
        <taxon>Bacillati</taxon>
        <taxon>Bacillota</taxon>
        <taxon>Bacilli</taxon>
        <taxon>Bacillales</taxon>
        <taxon>Paenibacillaceae</taxon>
        <taxon>Paenibacillus</taxon>
    </lineage>
</organism>
<protein>
    <submittedName>
        <fullName evidence="2">Glycosyltransferase</fullName>
        <ecNumber evidence="2">2.4.-.-</ecNumber>
    </submittedName>
</protein>
<dbReference type="Gene3D" id="3.40.50.2000">
    <property type="entry name" value="Glycogen Phosphorylase B"/>
    <property type="match status" value="1"/>
</dbReference>
<accession>A0ABT4H5E1</accession>
<reference evidence="2 3" key="1">
    <citation type="submission" date="2022-05" db="EMBL/GenBank/DDBJ databases">
        <title>Genome Sequencing of Bee-Associated Microbes.</title>
        <authorList>
            <person name="Dunlap C."/>
        </authorList>
    </citation>
    <scope>NUCLEOTIDE SEQUENCE [LARGE SCALE GENOMIC DNA]</scope>
    <source>
        <strain evidence="2 3">NRRL B-04010</strain>
    </source>
</reference>
<keyword evidence="2" id="KW-0328">Glycosyltransferase</keyword>